<gene>
    <name evidence="1" type="ORF">G3A44_14195</name>
</gene>
<comment type="caution">
    <text evidence="1">The sequence shown here is derived from an EMBL/GenBank/DDBJ whole genome shotgun (WGS) entry which is preliminary data.</text>
</comment>
<evidence type="ECO:0000313" key="2">
    <source>
        <dbReference type="Proteomes" id="UP000484255"/>
    </source>
</evidence>
<evidence type="ECO:0000313" key="1">
    <source>
        <dbReference type="EMBL" id="NDY92336.1"/>
    </source>
</evidence>
<protein>
    <recommendedName>
        <fullName evidence="3">Roadblock/LAMTOR2 domain-containing protein</fullName>
    </recommendedName>
</protein>
<sequence length="135" mass="14729">MKAAQMAQALQALLAQAPGVQGCALVDASSGLLWHRAGVDFGPHLVWEAAVDYWRLQERLHAHFEPLGDLGAATLHHREGVVVLLPCVPEHHLLLVAVARHRAVDWRQWQHLSASLAQTLRLALQGLSAEPAPQS</sequence>
<keyword evidence="2" id="KW-1185">Reference proteome</keyword>
<dbReference type="AlphaFoldDB" id="A0A7C9PHW5"/>
<accession>A0A7C9PHW5</accession>
<evidence type="ECO:0008006" key="3">
    <source>
        <dbReference type="Google" id="ProtNLM"/>
    </source>
</evidence>
<dbReference type="PROSITE" id="PS51257">
    <property type="entry name" value="PROKAR_LIPOPROTEIN"/>
    <property type="match status" value="1"/>
</dbReference>
<proteinExistence type="predicted"/>
<dbReference type="Proteomes" id="UP000484255">
    <property type="component" value="Unassembled WGS sequence"/>
</dbReference>
<organism evidence="1 2">
    <name type="scientific">Ideonella livida</name>
    <dbReference type="NCBI Taxonomy" id="2707176"/>
    <lineage>
        <taxon>Bacteria</taxon>
        <taxon>Pseudomonadati</taxon>
        <taxon>Pseudomonadota</taxon>
        <taxon>Betaproteobacteria</taxon>
        <taxon>Burkholderiales</taxon>
        <taxon>Sphaerotilaceae</taxon>
        <taxon>Ideonella</taxon>
    </lineage>
</organism>
<name>A0A7C9PHW5_9BURK</name>
<dbReference type="EMBL" id="JAAGOH010000016">
    <property type="protein sequence ID" value="NDY92336.1"/>
    <property type="molecule type" value="Genomic_DNA"/>
</dbReference>
<reference evidence="1 2" key="1">
    <citation type="submission" date="2020-02" db="EMBL/GenBank/DDBJ databases">
        <title>Ideonella bacterium strain TBM-1.</title>
        <authorList>
            <person name="Chen W.-M."/>
        </authorList>
    </citation>
    <scope>NUCLEOTIDE SEQUENCE [LARGE SCALE GENOMIC DNA]</scope>
    <source>
        <strain evidence="1 2">TBM-1</strain>
    </source>
</reference>
<dbReference type="RefSeq" id="WP_163458183.1">
    <property type="nucleotide sequence ID" value="NZ_JAAGOH010000016.1"/>
</dbReference>